<dbReference type="EMBL" id="JAAGLI010001240">
    <property type="protein sequence ID" value="NEA29751.1"/>
    <property type="molecule type" value="Genomic_DNA"/>
</dbReference>
<proteinExistence type="predicted"/>
<dbReference type="Proteomes" id="UP000475532">
    <property type="component" value="Unassembled WGS sequence"/>
</dbReference>
<dbReference type="AlphaFoldDB" id="A0A6L9QWM8"/>
<evidence type="ECO:0008006" key="3">
    <source>
        <dbReference type="Google" id="ProtNLM"/>
    </source>
</evidence>
<dbReference type="PROSITE" id="PS51257">
    <property type="entry name" value="PROKAR_LIPOPROTEIN"/>
    <property type="match status" value="1"/>
</dbReference>
<accession>A0A6L9QWM8</accession>
<dbReference type="RefSeq" id="WP_163064417.1">
    <property type="nucleotide sequence ID" value="NZ_JAAGLI010001240.1"/>
</dbReference>
<sequence>MAHTARSGLSPGIIRQVRYTRVIPPVALLATLSACTQHTPSFDPTPHPTRPGQVVIIAGDRETSRTPRDGEYAVRVNVRSNGGLTVDQGTGRVYVPIAGDGGRRIARIEGDGRISMLPVGIADAQLAVSGDHLWQMASYAGLQLSRTSLSSLRTTDVLGSDEETDPRFKILDRHGKPLSATEADRLNKNWKGSQFALSGKGVPIVLSRAGQLFEVVGRNVLKRWEPPGYEAALRDLGGAEGLHATELVADGPHGVIALGRVGLLRVGADGGVRATEFPRSARTAPPWTAALPLSGGAVLLLGGVSPLQGSPRPALITPDGDLQSLSFGSQRECDEFDGSMANVASADPGGVSNGRDGSYIMLNKFCGVIYSFRLPSHLTGEPYRQ</sequence>
<reference evidence="1 2" key="1">
    <citation type="submission" date="2020-01" db="EMBL/GenBank/DDBJ databases">
        <title>Insect and environment-associated Actinomycetes.</title>
        <authorList>
            <person name="Currrie C."/>
            <person name="Chevrette M."/>
            <person name="Carlson C."/>
            <person name="Stubbendieck R."/>
            <person name="Wendt-Pienkowski E."/>
        </authorList>
    </citation>
    <scope>NUCLEOTIDE SEQUENCE [LARGE SCALE GENOMIC DNA]</scope>
    <source>
        <strain evidence="1 2">SID10258</strain>
    </source>
</reference>
<evidence type="ECO:0000313" key="1">
    <source>
        <dbReference type="EMBL" id="NEA29751.1"/>
    </source>
</evidence>
<evidence type="ECO:0000313" key="2">
    <source>
        <dbReference type="Proteomes" id="UP000475532"/>
    </source>
</evidence>
<protein>
    <recommendedName>
        <fullName evidence="3">Lipoprotein</fullName>
    </recommendedName>
</protein>
<comment type="caution">
    <text evidence="1">The sequence shown here is derived from an EMBL/GenBank/DDBJ whole genome shotgun (WGS) entry which is preliminary data.</text>
</comment>
<organism evidence="1 2">
    <name type="scientific">Actinomadura bangladeshensis</name>
    <dbReference type="NCBI Taxonomy" id="453573"/>
    <lineage>
        <taxon>Bacteria</taxon>
        <taxon>Bacillati</taxon>
        <taxon>Actinomycetota</taxon>
        <taxon>Actinomycetes</taxon>
        <taxon>Streptosporangiales</taxon>
        <taxon>Thermomonosporaceae</taxon>
        <taxon>Actinomadura</taxon>
    </lineage>
</organism>
<gene>
    <name evidence="1" type="ORF">G3I70_45705</name>
</gene>
<name>A0A6L9QWM8_9ACTN</name>